<evidence type="ECO:0000313" key="1">
    <source>
        <dbReference type="EMBL" id="KRR28935.1"/>
    </source>
</evidence>
<evidence type="ECO:0000313" key="2">
    <source>
        <dbReference type="Proteomes" id="UP000052023"/>
    </source>
</evidence>
<accession>A0A0R3N963</accession>
<comment type="caution">
    <text evidence="1">The sequence shown here is derived from an EMBL/GenBank/DDBJ whole genome shotgun (WGS) entry which is preliminary data.</text>
</comment>
<dbReference type="Proteomes" id="UP000052023">
    <property type="component" value="Unassembled WGS sequence"/>
</dbReference>
<proteinExistence type="predicted"/>
<protein>
    <submittedName>
        <fullName evidence="1">Uncharacterized protein</fullName>
    </submittedName>
</protein>
<dbReference type="EMBL" id="LLYA01000057">
    <property type="protein sequence ID" value="KRR28935.1"/>
    <property type="molecule type" value="Genomic_DNA"/>
</dbReference>
<keyword evidence="2" id="KW-1185">Reference proteome</keyword>
<gene>
    <name evidence="1" type="ORF">CQ13_19050</name>
</gene>
<dbReference type="AlphaFoldDB" id="A0A0R3N963"/>
<reference evidence="1 2" key="1">
    <citation type="submission" date="2014-03" db="EMBL/GenBank/DDBJ databases">
        <title>Bradyrhizobium valentinum sp. nov., isolated from effective nodules of Lupinus mariae-josephae, a lupine endemic of basic-lime soils in Eastern Spain.</title>
        <authorList>
            <person name="Duran D."/>
            <person name="Rey L."/>
            <person name="Navarro A."/>
            <person name="Busquets A."/>
            <person name="Imperial J."/>
            <person name="Ruiz-Argueso T."/>
        </authorList>
    </citation>
    <scope>NUCLEOTIDE SEQUENCE [LARGE SCALE GENOMIC DNA]</scope>
    <source>
        <strain evidence="1 2">Ro19</strain>
    </source>
</reference>
<organism evidence="1 2">
    <name type="scientific">Bradyrhizobium retamae</name>
    <dbReference type="NCBI Taxonomy" id="1300035"/>
    <lineage>
        <taxon>Bacteria</taxon>
        <taxon>Pseudomonadati</taxon>
        <taxon>Pseudomonadota</taxon>
        <taxon>Alphaproteobacteria</taxon>
        <taxon>Hyphomicrobiales</taxon>
        <taxon>Nitrobacteraceae</taxon>
        <taxon>Bradyrhizobium</taxon>
    </lineage>
</organism>
<name>A0A0R3N963_9BRAD</name>
<sequence>MLFQGLGSERKCRGSESFQSRLFFEEPIFDVLLFKLCQPGFKKPAITVDIVAMRTQTGQFFVDHLRHPLTVALSFL</sequence>